<evidence type="ECO:0008006" key="3">
    <source>
        <dbReference type="Google" id="ProtNLM"/>
    </source>
</evidence>
<feature type="region of interest" description="Disordered" evidence="1">
    <location>
        <begin position="146"/>
        <end position="223"/>
    </location>
</feature>
<dbReference type="OrthoDB" id="5275938at2759"/>
<proteinExistence type="predicted"/>
<dbReference type="Gene3D" id="3.30.710.10">
    <property type="entry name" value="Potassium Channel Kv1.1, Chain A"/>
    <property type="match status" value="1"/>
</dbReference>
<dbReference type="VEuPathDB" id="FungiDB:MAPG_11663"/>
<feature type="compositionally biased region" description="Low complexity" evidence="1">
    <location>
        <begin position="54"/>
        <end position="71"/>
    </location>
</feature>
<accession>A0A0H2U8R3</accession>
<evidence type="ECO:0000256" key="1">
    <source>
        <dbReference type="SAM" id="MobiDB-lite"/>
    </source>
</evidence>
<sequence>MLPTSPPFPRMIRVSLAVNKKEQTLAHRAQAPALLFPPQPIPSKGPSVVNMAASPAARTRSTSSVKTVRSGRPTKGSRSKSTPLLIGDINEEEGQPASPIVLDPDGDLHLAVGTAKVNPVRFVVCSRALARASPVFKAMLFGAFSESSSSSSRAGGRTRRTSSQASATSGGSKNVSAASEGGLSSDSGSSVPSSSSPSLTSAASSSPGTSATSPMILPPPPPPTTIASSVMALALPKAQHDEWTVELPEDDPRAFRILMGIIHSGFAEHVPETVELVELFHVAILTDKYDMTHLLRPWAEGWCSCQRGRRHPYRLWIAWVLGDEAMFESEARRLALGCPVNKDGQLLVRCTNGNLMPLETFDYLRLPDILEPIAATRLEAADQILQKITAVHRKLATANGRHCCEPAASTKQECRLDCENALLGSMVKALDACGLWPVPTVAQLTVSLDAL</sequence>
<feature type="compositionally biased region" description="Low complexity" evidence="1">
    <location>
        <begin position="146"/>
        <end position="214"/>
    </location>
</feature>
<name>A0A0H2U8R3_MAGP6</name>
<reference evidence="2" key="1">
    <citation type="submission" date="2010-05" db="EMBL/GenBank/DDBJ databases">
        <title>The Genome Sequence of Magnaporthe poae strain ATCC 64411.</title>
        <authorList>
            <consortium name="The Broad Institute Genome Sequencing Platform"/>
            <consortium name="Broad Institute Genome Sequencing Center for Infectious Disease"/>
            <person name="Ma L.-J."/>
            <person name="Dead R."/>
            <person name="Young S."/>
            <person name="Zeng Q."/>
            <person name="Koehrsen M."/>
            <person name="Alvarado L."/>
            <person name="Berlin A."/>
            <person name="Chapman S.B."/>
            <person name="Chen Z."/>
            <person name="Freedman E."/>
            <person name="Gellesch M."/>
            <person name="Goldberg J."/>
            <person name="Griggs A."/>
            <person name="Gujja S."/>
            <person name="Heilman E.R."/>
            <person name="Heiman D."/>
            <person name="Hepburn T."/>
            <person name="Howarth C."/>
            <person name="Jen D."/>
            <person name="Larson L."/>
            <person name="Mehta T."/>
            <person name="Neiman D."/>
            <person name="Pearson M."/>
            <person name="Roberts A."/>
            <person name="Saif S."/>
            <person name="Shea T."/>
            <person name="Shenoy N."/>
            <person name="Sisk P."/>
            <person name="Stolte C."/>
            <person name="Sykes S."/>
            <person name="Walk T."/>
            <person name="White J."/>
            <person name="Yandava C."/>
            <person name="Haas B."/>
            <person name="Nusbaum C."/>
            <person name="Birren B."/>
        </authorList>
    </citation>
    <scope>NUCLEOTIDE SEQUENCE</scope>
    <source>
        <strain evidence="2">ATCC 64411</strain>
    </source>
</reference>
<dbReference type="EMBL" id="GL876984">
    <property type="protein sequence ID" value="KLU92675.1"/>
    <property type="molecule type" value="Genomic_DNA"/>
</dbReference>
<feature type="region of interest" description="Disordered" evidence="1">
    <location>
        <begin position="54"/>
        <end position="97"/>
    </location>
</feature>
<dbReference type="InterPro" id="IPR011333">
    <property type="entry name" value="SKP1/BTB/POZ_sf"/>
</dbReference>
<dbReference type="AlphaFoldDB" id="A0A0H2U8R3"/>
<reference evidence="2" key="2">
    <citation type="submission" date="2011-03" db="EMBL/GenBank/DDBJ databases">
        <title>Annotation of Magnaporthe poae ATCC 64411.</title>
        <authorList>
            <person name="Ma L.-J."/>
            <person name="Dead R."/>
            <person name="Young S.K."/>
            <person name="Zeng Q."/>
            <person name="Gargeya S."/>
            <person name="Fitzgerald M."/>
            <person name="Haas B."/>
            <person name="Abouelleil A."/>
            <person name="Alvarado L."/>
            <person name="Arachchi H.M."/>
            <person name="Berlin A."/>
            <person name="Brown A."/>
            <person name="Chapman S.B."/>
            <person name="Chen Z."/>
            <person name="Dunbar C."/>
            <person name="Freedman E."/>
            <person name="Gearin G."/>
            <person name="Gellesch M."/>
            <person name="Goldberg J."/>
            <person name="Griggs A."/>
            <person name="Gujja S."/>
            <person name="Heiman D."/>
            <person name="Howarth C."/>
            <person name="Larson L."/>
            <person name="Lui A."/>
            <person name="MacDonald P.J.P."/>
            <person name="Mehta T."/>
            <person name="Montmayeur A."/>
            <person name="Murphy C."/>
            <person name="Neiman D."/>
            <person name="Pearson M."/>
            <person name="Priest M."/>
            <person name="Roberts A."/>
            <person name="Saif S."/>
            <person name="Shea T."/>
            <person name="Shenoy N."/>
            <person name="Sisk P."/>
            <person name="Stolte C."/>
            <person name="Sykes S."/>
            <person name="Yandava C."/>
            <person name="Wortman J."/>
            <person name="Nusbaum C."/>
            <person name="Birren B."/>
        </authorList>
    </citation>
    <scope>NUCLEOTIDE SEQUENCE</scope>
    <source>
        <strain evidence="2">ATCC 64411</strain>
    </source>
</reference>
<evidence type="ECO:0000313" key="2">
    <source>
        <dbReference type="EMBL" id="KLU92675.1"/>
    </source>
</evidence>
<feature type="non-terminal residue" evidence="2">
    <location>
        <position position="451"/>
    </location>
</feature>
<organism evidence="2">
    <name type="scientific">Magnaporthiopsis poae (strain ATCC 64411 / 73-15)</name>
    <name type="common">Kentucky bluegrass fungus</name>
    <name type="synonym">Magnaporthe poae</name>
    <dbReference type="NCBI Taxonomy" id="644358"/>
    <lineage>
        <taxon>Eukaryota</taxon>
        <taxon>Fungi</taxon>
        <taxon>Dikarya</taxon>
        <taxon>Ascomycota</taxon>
        <taxon>Pezizomycotina</taxon>
        <taxon>Sordariomycetes</taxon>
        <taxon>Sordariomycetidae</taxon>
        <taxon>Magnaporthales</taxon>
        <taxon>Magnaporthaceae</taxon>
        <taxon>Magnaporthiopsis</taxon>
    </lineage>
</organism>
<gene>
    <name evidence="2" type="ORF">MAPG_11663</name>
</gene>
<protein>
    <recommendedName>
        <fullName evidence="3">BTB domain-containing protein</fullName>
    </recommendedName>
</protein>